<comment type="function">
    <text evidence="12">Fluoride-specific ion channel. Important for reducing fluoride concentration in the cell, thus reducing its toxicity.</text>
</comment>
<evidence type="ECO:0000256" key="2">
    <source>
        <dbReference type="ARBA" id="ARBA00022475"/>
    </source>
</evidence>
<feature type="transmembrane region" description="Helical" evidence="12">
    <location>
        <begin position="33"/>
        <end position="55"/>
    </location>
</feature>
<evidence type="ECO:0000256" key="1">
    <source>
        <dbReference type="ARBA" id="ARBA00004651"/>
    </source>
</evidence>
<keyword evidence="9 12" id="KW-0407">Ion channel</keyword>
<keyword evidence="5 12" id="KW-1133">Transmembrane helix</keyword>
<keyword evidence="7 12" id="KW-0406">Ion transport</keyword>
<organism evidence="13 14">
    <name type="scientific">Pseudomonas zeae</name>
    <dbReference type="NCBI Taxonomy" id="2745510"/>
    <lineage>
        <taxon>Bacteria</taxon>
        <taxon>Pseudomonadati</taxon>
        <taxon>Pseudomonadota</taxon>
        <taxon>Gammaproteobacteria</taxon>
        <taxon>Pseudomonadales</taxon>
        <taxon>Pseudomonadaceae</taxon>
        <taxon>Pseudomonas</taxon>
    </lineage>
</organism>
<evidence type="ECO:0000256" key="10">
    <source>
        <dbReference type="ARBA" id="ARBA00035120"/>
    </source>
</evidence>
<keyword evidence="3" id="KW-0997">Cell inner membrane</keyword>
<feature type="transmembrane region" description="Helical" evidence="12">
    <location>
        <begin position="67"/>
        <end position="91"/>
    </location>
</feature>
<dbReference type="AlphaFoldDB" id="A0A9E6TCC7"/>
<dbReference type="Pfam" id="PF02537">
    <property type="entry name" value="CRCB"/>
    <property type="match status" value="1"/>
</dbReference>
<feature type="binding site" evidence="12">
    <location>
        <position position="75"/>
    </location>
    <ligand>
        <name>Na(+)</name>
        <dbReference type="ChEBI" id="CHEBI:29101"/>
        <note>structural</note>
    </ligand>
</feature>
<comment type="activity regulation">
    <text evidence="12">Na(+) is not transported, but it plays an essential structural role and its presence is essential for fluoride channel function.</text>
</comment>
<keyword evidence="2 12" id="KW-1003">Cell membrane</keyword>
<dbReference type="HAMAP" id="MF_00454">
    <property type="entry name" value="FluC"/>
    <property type="match status" value="1"/>
</dbReference>
<dbReference type="NCBIfam" id="TIGR00494">
    <property type="entry name" value="crcB"/>
    <property type="match status" value="1"/>
</dbReference>
<keyword evidence="8 12" id="KW-0472">Membrane</keyword>
<dbReference type="Proteomes" id="UP000627092">
    <property type="component" value="Chromosome"/>
</dbReference>
<name>A0A9E6TCC7_9PSED</name>
<evidence type="ECO:0000256" key="7">
    <source>
        <dbReference type="ARBA" id="ARBA00023065"/>
    </source>
</evidence>
<dbReference type="EMBL" id="CP077090">
    <property type="protein sequence ID" value="QXI12590.1"/>
    <property type="molecule type" value="Genomic_DNA"/>
</dbReference>
<comment type="subcellular location">
    <subcellularLocation>
        <location evidence="1 12">Cell membrane</location>
        <topology evidence="1 12">Multi-pass membrane protein</topology>
    </subcellularLocation>
</comment>
<sequence>MFKSLIVIAIGASLGAWLRWILGMKLNALFPTIPPGTVVANMVGGYIIGLAIAFLAASPTLSPEWRLLIITGFCGGLTTFSTFSAETVALIQEGRLLWALGSISLHVAGSLAMTAAGLLSYQMIGTR</sequence>
<keyword evidence="12" id="KW-0479">Metal-binding</keyword>
<reference evidence="13" key="2">
    <citation type="journal article" date="2021" name="Microorganisms">
        <title>The Ever-Expanding Pseudomonas Genus: Description of 43 New Species and Partition of the Pseudomonas putida Group.</title>
        <authorList>
            <person name="Girard L."/>
            <person name="Lood C."/>
            <person name="Hofte M."/>
            <person name="Vandamme P."/>
            <person name="Rokni-Zadeh H."/>
            <person name="van Noort V."/>
            <person name="Lavigne R."/>
            <person name="De Mot R."/>
        </authorList>
    </citation>
    <scope>NUCLEOTIDE SEQUENCE</scope>
    <source>
        <strain evidence="13">OE 48.2</strain>
    </source>
</reference>
<evidence type="ECO:0000256" key="3">
    <source>
        <dbReference type="ARBA" id="ARBA00022519"/>
    </source>
</evidence>
<evidence type="ECO:0000256" key="4">
    <source>
        <dbReference type="ARBA" id="ARBA00022692"/>
    </source>
</evidence>
<evidence type="ECO:0000313" key="13">
    <source>
        <dbReference type="EMBL" id="QXI12590.1"/>
    </source>
</evidence>
<evidence type="ECO:0000313" key="14">
    <source>
        <dbReference type="Proteomes" id="UP000627092"/>
    </source>
</evidence>
<evidence type="ECO:0000256" key="12">
    <source>
        <dbReference type="HAMAP-Rule" id="MF_00454"/>
    </source>
</evidence>
<evidence type="ECO:0000256" key="9">
    <source>
        <dbReference type="ARBA" id="ARBA00023303"/>
    </source>
</evidence>
<dbReference type="GO" id="GO:0140114">
    <property type="term" value="P:cellular detoxification of fluoride"/>
    <property type="evidence" value="ECO:0007669"/>
    <property type="project" value="UniProtKB-UniRule"/>
</dbReference>
<dbReference type="PANTHER" id="PTHR28259:SF1">
    <property type="entry name" value="FLUORIDE EXPORT PROTEIN 1-RELATED"/>
    <property type="match status" value="1"/>
</dbReference>
<comment type="catalytic activity">
    <reaction evidence="11">
        <text>fluoride(in) = fluoride(out)</text>
        <dbReference type="Rhea" id="RHEA:76159"/>
        <dbReference type="ChEBI" id="CHEBI:17051"/>
    </reaction>
    <physiologicalReaction direction="left-to-right" evidence="11">
        <dbReference type="Rhea" id="RHEA:76160"/>
    </physiologicalReaction>
</comment>
<protein>
    <recommendedName>
        <fullName evidence="12">Fluoride-specific ion channel FluC</fullName>
    </recommendedName>
</protein>
<dbReference type="GO" id="GO:0062054">
    <property type="term" value="F:fluoride channel activity"/>
    <property type="evidence" value="ECO:0007669"/>
    <property type="project" value="UniProtKB-UniRule"/>
</dbReference>
<dbReference type="PANTHER" id="PTHR28259">
    <property type="entry name" value="FLUORIDE EXPORT PROTEIN 1-RELATED"/>
    <property type="match status" value="1"/>
</dbReference>
<evidence type="ECO:0000256" key="11">
    <source>
        <dbReference type="ARBA" id="ARBA00035585"/>
    </source>
</evidence>
<dbReference type="InterPro" id="IPR003691">
    <property type="entry name" value="FluC"/>
</dbReference>
<keyword evidence="12" id="KW-0813">Transport</keyword>
<reference evidence="13" key="1">
    <citation type="journal article" date="2020" name="Microorganisms">
        <title>Reliable Identification of Environmental Pseudomonas Isolates Using the rpoD Gene.</title>
        <authorList>
            <consortium name="The Broad Institute Genome Sequencing Platform"/>
            <person name="Girard L."/>
            <person name="Lood C."/>
            <person name="Rokni-Zadeh H."/>
            <person name="van Noort V."/>
            <person name="Lavigne R."/>
            <person name="De Mot R."/>
        </authorList>
    </citation>
    <scope>NUCLEOTIDE SEQUENCE</scope>
    <source>
        <strain evidence="13">OE 48.2</strain>
    </source>
</reference>
<dbReference type="NCBIfam" id="NF010792">
    <property type="entry name" value="PRK14196.1"/>
    <property type="match status" value="1"/>
</dbReference>
<comment type="similarity">
    <text evidence="10 12">Belongs to the fluoride channel Fluc/FEX (TC 1.A.43) family.</text>
</comment>
<dbReference type="GO" id="GO:0005886">
    <property type="term" value="C:plasma membrane"/>
    <property type="evidence" value="ECO:0007669"/>
    <property type="project" value="UniProtKB-SubCell"/>
</dbReference>
<dbReference type="GO" id="GO:0046872">
    <property type="term" value="F:metal ion binding"/>
    <property type="evidence" value="ECO:0007669"/>
    <property type="project" value="UniProtKB-KW"/>
</dbReference>
<proteinExistence type="inferred from homology"/>
<evidence type="ECO:0000256" key="6">
    <source>
        <dbReference type="ARBA" id="ARBA00023053"/>
    </source>
</evidence>
<accession>A0A9E6TCC7</accession>
<evidence type="ECO:0000256" key="5">
    <source>
        <dbReference type="ARBA" id="ARBA00022989"/>
    </source>
</evidence>
<feature type="binding site" evidence="12">
    <location>
        <position position="78"/>
    </location>
    <ligand>
        <name>Na(+)</name>
        <dbReference type="ChEBI" id="CHEBI:29101"/>
        <note>structural</note>
    </ligand>
</feature>
<dbReference type="KEGG" id="pze:HU754_004025"/>
<gene>
    <name evidence="12 13" type="primary">crcB</name>
    <name evidence="12" type="synonym">fluC</name>
    <name evidence="13" type="ORF">HU754_004025</name>
</gene>
<keyword evidence="6 12" id="KW-0915">Sodium</keyword>
<keyword evidence="4 12" id="KW-0812">Transmembrane</keyword>
<feature type="transmembrane region" description="Helical" evidence="12">
    <location>
        <begin position="97"/>
        <end position="121"/>
    </location>
</feature>
<evidence type="ECO:0000256" key="8">
    <source>
        <dbReference type="ARBA" id="ARBA00023136"/>
    </source>
</evidence>
<dbReference type="RefSeq" id="WP_186621073.1">
    <property type="nucleotide sequence ID" value="NZ_CP077090.1"/>
</dbReference>